<proteinExistence type="predicted"/>
<name>A0ABR1CF19_NECAM</name>
<gene>
    <name evidence="2" type="primary">Necator_chrII.g7422</name>
    <name evidence="2" type="ORF">RB195_019629</name>
</gene>
<comment type="caution">
    <text evidence="2">The sequence shown here is derived from an EMBL/GenBank/DDBJ whole genome shotgun (WGS) entry which is preliminary data.</text>
</comment>
<protein>
    <recommendedName>
        <fullName evidence="4">Secreted protein</fullName>
    </recommendedName>
</protein>
<reference evidence="2 3" key="1">
    <citation type="submission" date="2023-08" db="EMBL/GenBank/DDBJ databases">
        <title>A Necator americanus chromosomal reference genome.</title>
        <authorList>
            <person name="Ilik V."/>
            <person name="Petrzelkova K.J."/>
            <person name="Pardy F."/>
            <person name="Fuh T."/>
            <person name="Niatou-Singa F.S."/>
            <person name="Gouil Q."/>
            <person name="Baker L."/>
            <person name="Ritchie M.E."/>
            <person name="Jex A.R."/>
            <person name="Gazzola D."/>
            <person name="Li H."/>
            <person name="Toshio Fujiwara R."/>
            <person name="Zhan B."/>
            <person name="Aroian R.V."/>
            <person name="Pafco B."/>
            <person name="Schwarz E.M."/>
        </authorList>
    </citation>
    <scope>NUCLEOTIDE SEQUENCE [LARGE SCALE GENOMIC DNA]</scope>
    <source>
        <strain evidence="2 3">Aroian</strain>
        <tissue evidence="2">Whole animal</tissue>
    </source>
</reference>
<sequence length="69" mass="7684">MGSTFYGDQWTPARPGWLFVLIFFQKTPPRIHGKIQATIIKITNNNTTDGSKRPQYGSSVGAKNVTKKS</sequence>
<dbReference type="EMBL" id="JAVFWL010000002">
    <property type="protein sequence ID" value="KAK6737046.1"/>
    <property type="molecule type" value="Genomic_DNA"/>
</dbReference>
<keyword evidence="3" id="KW-1185">Reference proteome</keyword>
<evidence type="ECO:0000313" key="3">
    <source>
        <dbReference type="Proteomes" id="UP001303046"/>
    </source>
</evidence>
<evidence type="ECO:0000256" key="1">
    <source>
        <dbReference type="SAM" id="MobiDB-lite"/>
    </source>
</evidence>
<organism evidence="2 3">
    <name type="scientific">Necator americanus</name>
    <name type="common">Human hookworm</name>
    <dbReference type="NCBI Taxonomy" id="51031"/>
    <lineage>
        <taxon>Eukaryota</taxon>
        <taxon>Metazoa</taxon>
        <taxon>Ecdysozoa</taxon>
        <taxon>Nematoda</taxon>
        <taxon>Chromadorea</taxon>
        <taxon>Rhabditida</taxon>
        <taxon>Rhabditina</taxon>
        <taxon>Rhabditomorpha</taxon>
        <taxon>Strongyloidea</taxon>
        <taxon>Ancylostomatidae</taxon>
        <taxon>Bunostominae</taxon>
        <taxon>Necator</taxon>
    </lineage>
</organism>
<feature type="region of interest" description="Disordered" evidence="1">
    <location>
        <begin position="45"/>
        <end position="69"/>
    </location>
</feature>
<accession>A0ABR1CF19</accession>
<evidence type="ECO:0000313" key="2">
    <source>
        <dbReference type="EMBL" id="KAK6737046.1"/>
    </source>
</evidence>
<dbReference type="Proteomes" id="UP001303046">
    <property type="component" value="Unassembled WGS sequence"/>
</dbReference>
<evidence type="ECO:0008006" key="4">
    <source>
        <dbReference type="Google" id="ProtNLM"/>
    </source>
</evidence>